<feature type="coiled-coil region" evidence="1">
    <location>
        <begin position="411"/>
        <end position="446"/>
    </location>
</feature>
<evidence type="ECO:0000313" key="3">
    <source>
        <dbReference type="Ensembl" id="ENSDLAP00005056193.2"/>
    </source>
</evidence>
<evidence type="ECO:0000256" key="2">
    <source>
        <dbReference type="SAM" id="MobiDB-lite"/>
    </source>
</evidence>
<accession>A0A8C4IDF7</accession>
<sequence length="558" mass="66155">NSDVLNSAENITTVVSQSVLSRADWERIQSVLNQPKPKVYTRQEVVDGNIIWFDRVERKQREKQCRKAEEAQQLRKQAREDYLNMIYTEELEFKKKERQQAVDKANTKRFHQNGCVTKFNRALQKIYVQKENDALIEFNQEKQRADAEQKRLYEEEMRCRQEEALRQEQEKASQRQLYNKAVTEHQVEQMRKSNLLREKEKQQEKEERERLRGLHEQHEQELRHLTEIRAETKKNNLKNQLADISRGNLHREREAQKLNKEDKERKIVQFALKEKLEQRQNDLAERFRKRQLPIEIVTEKLAAIKEEQVSSTIQREETKFSKEVSEEDALVAKHHKDKKEKNAAALKSISAHREEKIKNKEQKVKAEQQSNMDWFLAQKQSDRLFLQKQKEKAQISRDNKIKCQDSNVTFKAEKRARLEQLKQEERDAEEKNAEQINEREKKLQQYVQHEFKTADSPLPSHLLAVRTGGHGFMVDANLQRKGKSAAYLPTTHFSKVNTRRTTLPSCWCGAYMPFSKKKSQPRPFLISFLCIPFPHNLPPTSSFTYTFPPTSYFPHIFS</sequence>
<feature type="region of interest" description="Disordered" evidence="2">
    <location>
        <begin position="190"/>
        <end position="212"/>
    </location>
</feature>
<dbReference type="GeneTree" id="ENSGT00940000177207"/>
<dbReference type="PANTHER" id="PTHR28663:SF1">
    <property type="entry name" value="CILIA- AND FLAGELLA- ASSOCIATED PROTEIN 210"/>
    <property type="match status" value="1"/>
</dbReference>
<proteinExistence type="predicted"/>
<dbReference type="PANTHER" id="PTHR28663">
    <property type="entry name" value="COILED-COIL DOMAIN-CONTAINING PROTEIN 173"/>
    <property type="match status" value="1"/>
</dbReference>
<keyword evidence="4" id="KW-1185">Reference proteome</keyword>
<dbReference type="Proteomes" id="UP000694389">
    <property type="component" value="Unassembled WGS sequence"/>
</dbReference>
<reference evidence="3" key="2">
    <citation type="submission" date="2025-09" db="UniProtKB">
        <authorList>
            <consortium name="Ensembl"/>
        </authorList>
    </citation>
    <scope>IDENTIFICATION</scope>
</reference>
<protein>
    <recommendedName>
        <fullName evidence="5">Trichohyalin-plectin-homology domain-containing protein</fullName>
    </recommendedName>
</protein>
<reference evidence="3" key="1">
    <citation type="submission" date="2025-08" db="UniProtKB">
        <authorList>
            <consortium name="Ensembl"/>
        </authorList>
    </citation>
    <scope>IDENTIFICATION</scope>
</reference>
<keyword evidence="1" id="KW-0175">Coiled coil</keyword>
<dbReference type="AlphaFoldDB" id="A0A8C4IDF7"/>
<dbReference type="InterPro" id="IPR039986">
    <property type="entry name" value="CFAP210"/>
</dbReference>
<evidence type="ECO:0008006" key="5">
    <source>
        <dbReference type="Google" id="ProtNLM"/>
    </source>
</evidence>
<evidence type="ECO:0000313" key="4">
    <source>
        <dbReference type="Proteomes" id="UP000694389"/>
    </source>
</evidence>
<organism evidence="3 4">
    <name type="scientific">Dicentrarchus labrax</name>
    <name type="common">European seabass</name>
    <name type="synonym">Morone labrax</name>
    <dbReference type="NCBI Taxonomy" id="13489"/>
    <lineage>
        <taxon>Eukaryota</taxon>
        <taxon>Metazoa</taxon>
        <taxon>Chordata</taxon>
        <taxon>Craniata</taxon>
        <taxon>Vertebrata</taxon>
        <taxon>Euteleostomi</taxon>
        <taxon>Actinopterygii</taxon>
        <taxon>Neopterygii</taxon>
        <taxon>Teleostei</taxon>
        <taxon>Neoteleostei</taxon>
        <taxon>Acanthomorphata</taxon>
        <taxon>Eupercaria</taxon>
        <taxon>Moronidae</taxon>
        <taxon>Dicentrarchus</taxon>
    </lineage>
</organism>
<dbReference type="GO" id="GO:0005879">
    <property type="term" value="C:axonemal microtubule"/>
    <property type="evidence" value="ECO:0007669"/>
    <property type="project" value="TreeGrafter"/>
</dbReference>
<evidence type="ECO:0000256" key="1">
    <source>
        <dbReference type="SAM" id="Coils"/>
    </source>
</evidence>
<dbReference type="Ensembl" id="ENSDLAT00005059641.2">
    <property type="protein sequence ID" value="ENSDLAP00005056193.2"/>
    <property type="gene ID" value="ENSDLAG00005023904.2"/>
</dbReference>
<name>A0A8C4IDF7_DICLA</name>